<comment type="pathway">
    <text evidence="1">Amino-acid degradation.</text>
</comment>
<dbReference type="Gene3D" id="2.30.40.10">
    <property type="entry name" value="Urease, subunit C, domain 1"/>
    <property type="match status" value="1"/>
</dbReference>
<dbReference type="STRING" id="1120920.SAMN03080599_00715"/>
<proteinExistence type="predicted"/>
<keyword evidence="3" id="KW-0479">Metal-binding</keyword>
<dbReference type="InterPro" id="IPR006680">
    <property type="entry name" value="Amidohydro-rel"/>
</dbReference>
<dbReference type="InterPro" id="IPR011059">
    <property type="entry name" value="Metal-dep_hydrolase_composite"/>
</dbReference>
<evidence type="ECO:0000256" key="1">
    <source>
        <dbReference type="ARBA" id="ARBA00005023"/>
    </source>
</evidence>
<dbReference type="SUPFAM" id="SSF51556">
    <property type="entry name" value="Metallo-dependent hydrolases"/>
    <property type="match status" value="1"/>
</dbReference>
<evidence type="ECO:0000256" key="5">
    <source>
        <dbReference type="ARBA" id="ARBA00022808"/>
    </source>
</evidence>
<dbReference type="PANTHER" id="PTHR42752:SF1">
    <property type="entry name" value="IMIDAZOLONEPROPIONASE-RELATED"/>
    <property type="match status" value="1"/>
</dbReference>
<dbReference type="EC" id="3.5.2.7" evidence="2 8"/>
<keyword evidence="5" id="KW-0369">Histidine metabolism</keyword>
<feature type="domain" description="Amidohydrolase-related" evidence="9">
    <location>
        <begin position="81"/>
        <end position="421"/>
    </location>
</feature>
<sequence length="429" mass="46415">MNNDSKAPKKADLILKNASQLLTCAGTDPCQLEVLTNGWAVLAGDRIVGVGGDRDALEAFKKNGGFDCSNAEEHDLSGKVLAPGFVDCHTHLVFGGSRMDEYVAKLPRGDMEALVRRGIPTGLAASMAMTREASEEALTESAGKRLENLMASGITTVEIKSGYGFTTEHELKQLRVIENLRKKLPLDLHATFLGAHGWPPNMKKEDYMDLLLMEMIPEIGRSGLATACDVWCDDGYYTAAESEKILSRALDFGMKPKIHTDAYSLIGGSELAVEMGMLSADHLNYTSYAIMEKMATAGIPGVLLPGTDFNVNHPVLTQPGLMLKAGMTLALATNLNPGNYVESMAFVLVLACRRHGMTPGEAVRAATIGGAVALGLQEDRGSIEVNKRADLQIWDTPRYENIIYRQGASLVETVIKNGQIVFGRLTPER</sequence>
<dbReference type="SUPFAM" id="SSF51338">
    <property type="entry name" value="Composite domain of metallo-dependent hydrolases"/>
    <property type="match status" value="1"/>
</dbReference>
<dbReference type="GO" id="GO:0005737">
    <property type="term" value="C:cytoplasm"/>
    <property type="evidence" value="ECO:0007669"/>
    <property type="project" value="UniProtKB-UniRule"/>
</dbReference>
<name>A0A1G5RT91_9FIRM</name>
<evidence type="ECO:0000313" key="11">
    <source>
        <dbReference type="Proteomes" id="UP000199208"/>
    </source>
</evidence>
<dbReference type="AlphaFoldDB" id="A0A1G5RT91"/>
<dbReference type="NCBIfam" id="TIGR01224">
    <property type="entry name" value="hutI"/>
    <property type="match status" value="1"/>
</dbReference>
<dbReference type="GO" id="GO:0019556">
    <property type="term" value="P:L-histidine catabolic process to glutamate and formamide"/>
    <property type="evidence" value="ECO:0007669"/>
    <property type="project" value="UniProtKB-UniRule"/>
</dbReference>
<keyword evidence="6" id="KW-0862">Zinc</keyword>
<organism evidence="10 11">
    <name type="scientific">Acidaminobacter hydrogenoformans DSM 2784</name>
    <dbReference type="NCBI Taxonomy" id="1120920"/>
    <lineage>
        <taxon>Bacteria</taxon>
        <taxon>Bacillati</taxon>
        <taxon>Bacillota</taxon>
        <taxon>Clostridia</taxon>
        <taxon>Peptostreptococcales</taxon>
        <taxon>Acidaminobacteraceae</taxon>
        <taxon>Acidaminobacter</taxon>
    </lineage>
</organism>
<evidence type="ECO:0000259" key="9">
    <source>
        <dbReference type="Pfam" id="PF01979"/>
    </source>
</evidence>
<dbReference type="GO" id="GO:0046872">
    <property type="term" value="F:metal ion binding"/>
    <property type="evidence" value="ECO:0007669"/>
    <property type="project" value="UniProtKB-KW"/>
</dbReference>
<dbReference type="EMBL" id="FMWL01000002">
    <property type="protein sequence ID" value="SCZ77304.1"/>
    <property type="molecule type" value="Genomic_DNA"/>
</dbReference>
<dbReference type="InterPro" id="IPR005920">
    <property type="entry name" value="HutI"/>
</dbReference>
<reference evidence="10 11" key="1">
    <citation type="submission" date="2016-10" db="EMBL/GenBank/DDBJ databases">
        <authorList>
            <person name="de Groot N.N."/>
        </authorList>
    </citation>
    <scope>NUCLEOTIDE SEQUENCE [LARGE SCALE GENOMIC DNA]</scope>
    <source>
        <strain evidence="10 11">DSM 2784</strain>
    </source>
</reference>
<evidence type="ECO:0000313" key="10">
    <source>
        <dbReference type="EMBL" id="SCZ77304.1"/>
    </source>
</evidence>
<dbReference type="InterPro" id="IPR032466">
    <property type="entry name" value="Metal_Hydrolase"/>
</dbReference>
<keyword evidence="4" id="KW-0378">Hydrolase</keyword>
<dbReference type="OrthoDB" id="9775607at2"/>
<dbReference type="RefSeq" id="WP_092589494.1">
    <property type="nucleotide sequence ID" value="NZ_FMWL01000002.1"/>
</dbReference>
<dbReference type="Gene3D" id="3.20.20.140">
    <property type="entry name" value="Metal-dependent hydrolases"/>
    <property type="match status" value="1"/>
</dbReference>
<evidence type="ECO:0000256" key="4">
    <source>
        <dbReference type="ARBA" id="ARBA00022801"/>
    </source>
</evidence>
<evidence type="ECO:0000256" key="6">
    <source>
        <dbReference type="ARBA" id="ARBA00022833"/>
    </source>
</evidence>
<dbReference type="PANTHER" id="PTHR42752">
    <property type="entry name" value="IMIDAZOLONEPROPIONASE"/>
    <property type="match status" value="1"/>
</dbReference>
<dbReference type="Proteomes" id="UP000199208">
    <property type="component" value="Unassembled WGS sequence"/>
</dbReference>
<evidence type="ECO:0000256" key="3">
    <source>
        <dbReference type="ARBA" id="ARBA00022723"/>
    </source>
</evidence>
<evidence type="ECO:0000256" key="2">
    <source>
        <dbReference type="ARBA" id="ARBA00012864"/>
    </source>
</evidence>
<dbReference type="Pfam" id="PF01979">
    <property type="entry name" value="Amidohydro_1"/>
    <property type="match status" value="1"/>
</dbReference>
<keyword evidence="7" id="KW-0408">Iron</keyword>
<gene>
    <name evidence="10" type="ORF">SAMN03080599_00715</name>
</gene>
<accession>A0A1G5RT91</accession>
<evidence type="ECO:0000256" key="8">
    <source>
        <dbReference type="NCBIfam" id="TIGR01224"/>
    </source>
</evidence>
<keyword evidence="11" id="KW-1185">Reference proteome</keyword>
<protein>
    <recommendedName>
        <fullName evidence="2 8">Imidazolonepropionase</fullName>
        <ecNumber evidence="2 8">3.5.2.7</ecNumber>
    </recommendedName>
</protein>
<evidence type="ECO:0000256" key="7">
    <source>
        <dbReference type="ARBA" id="ARBA00023004"/>
    </source>
</evidence>
<dbReference type="GO" id="GO:0050480">
    <property type="term" value="F:imidazolonepropionase activity"/>
    <property type="evidence" value="ECO:0007669"/>
    <property type="project" value="UniProtKB-UniRule"/>
</dbReference>